<dbReference type="Proteomes" id="UP000007842">
    <property type="component" value="Chromosome"/>
</dbReference>
<name>G8X3D7_STREN</name>
<evidence type="ECO:0000313" key="2">
    <source>
        <dbReference type="EMBL" id="AEW96988.1"/>
    </source>
</evidence>
<accession>G8X3D7</accession>
<organism evidence="2 3">
    <name type="scientific">Streptantibioticus cattleyicolor (strain ATCC 35852 / DSM 46488 / JCM 4925 / NBRC 14057 / NRRL 8057)</name>
    <name type="common">Streptomyces cattleya</name>
    <dbReference type="NCBI Taxonomy" id="1003195"/>
    <lineage>
        <taxon>Bacteria</taxon>
        <taxon>Bacillati</taxon>
        <taxon>Actinomycetota</taxon>
        <taxon>Actinomycetes</taxon>
        <taxon>Kitasatosporales</taxon>
        <taxon>Streptomycetaceae</taxon>
        <taxon>Streptantibioticus</taxon>
    </lineage>
</organism>
<dbReference type="PATRIC" id="fig|1003195.29.peg.4605"/>
<feature type="region of interest" description="Disordered" evidence="1">
    <location>
        <begin position="135"/>
        <end position="164"/>
    </location>
</feature>
<dbReference type="AlphaFoldDB" id="G8X3D7"/>
<proteinExistence type="predicted"/>
<reference evidence="3" key="1">
    <citation type="submission" date="2011-12" db="EMBL/GenBank/DDBJ databases">
        <title>Complete genome sequence of Streptomyces cattleya strain DSM 46488.</title>
        <authorList>
            <person name="Ou H.-Y."/>
            <person name="Li P."/>
            <person name="Zhao C."/>
            <person name="O'Hagan D."/>
            <person name="Deng Z."/>
        </authorList>
    </citation>
    <scope>NUCLEOTIDE SEQUENCE [LARGE SCALE GENOMIC DNA]</scope>
    <source>
        <strain evidence="3">ATCC 35852 / DSM 46488 / JCM 4925 / NBRC 14057 / NRRL 8057</strain>
    </source>
</reference>
<dbReference type="KEGG" id="scy:SCATT_46170"/>
<evidence type="ECO:0000313" key="3">
    <source>
        <dbReference type="Proteomes" id="UP000007842"/>
    </source>
</evidence>
<evidence type="ECO:0000256" key="1">
    <source>
        <dbReference type="SAM" id="MobiDB-lite"/>
    </source>
</evidence>
<gene>
    <name evidence="2" type="ordered locus">SCATT_46170</name>
</gene>
<sequence>MRRCSRRTSVACPSAACHNLAELPGVSGAFPDPPLWHGYLFATMRDKPRHSSLRAPVLGDGARLVSAPSGPLPQDPGSRTGNRCTGWPQYSIRAIGVQHRAADVAGRRATHSGDIHTIFITGTDAFGHLSRPCARWKGTPTKGRGWMTRAKPERKPPTSASTSA</sequence>
<feature type="region of interest" description="Disordered" evidence="1">
    <location>
        <begin position="64"/>
        <end position="85"/>
    </location>
</feature>
<dbReference type="STRING" id="1003195.SCATT_46170"/>
<protein>
    <submittedName>
        <fullName evidence="2">Uncharacterized protein</fullName>
    </submittedName>
</protein>
<dbReference type="HOGENOM" id="CLU_1618057_0_0_11"/>
<dbReference type="EMBL" id="CP003219">
    <property type="protein sequence ID" value="AEW96988.1"/>
    <property type="molecule type" value="Genomic_DNA"/>
</dbReference>
<keyword evidence="3" id="KW-1185">Reference proteome</keyword>